<dbReference type="SUPFAM" id="SSF58104">
    <property type="entry name" value="Methyl-accepting chemotaxis protein (MCP) signaling domain"/>
    <property type="match status" value="1"/>
</dbReference>
<dbReference type="PATRIC" id="fig|1129794.4.peg.1326"/>
<dbReference type="eggNOG" id="COG0840">
    <property type="taxonomic scope" value="Bacteria"/>
</dbReference>
<accession>M4RLG7</accession>
<dbReference type="Gene3D" id="1.10.287.950">
    <property type="entry name" value="Methyl-accepting chemotaxis protein"/>
    <property type="match status" value="1"/>
</dbReference>
<dbReference type="Proteomes" id="UP000011864">
    <property type="component" value="Chromosome"/>
</dbReference>
<evidence type="ECO:0000313" key="1">
    <source>
        <dbReference type="EMBL" id="AGH43448.1"/>
    </source>
</evidence>
<dbReference type="STRING" id="1129794.C427_1339"/>
<name>M4RLG7_9ALTE</name>
<dbReference type="HOGENOM" id="CLU_2331203_0_0_6"/>
<dbReference type="KEGG" id="gps:C427_1339"/>
<evidence type="ECO:0000313" key="2">
    <source>
        <dbReference type="Proteomes" id="UP000011864"/>
    </source>
</evidence>
<keyword evidence="2" id="KW-1185">Reference proteome</keyword>
<gene>
    <name evidence="1" type="ORF">C427_1339</name>
</gene>
<protein>
    <submittedName>
        <fullName evidence="1">Methyl-accepting chemotaxis protein/sensory box protein</fullName>
    </submittedName>
</protein>
<sequence>MLKGKESADLCVSETTQSRDIVLKVYNGVSSIADLAIQISAASEEQSMVSQEISRNISNINDASRQNLAQAEVVEEEANKIEQRTNVLSSLGLTFAQK</sequence>
<dbReference type="EMBL" id="CP003837">
    <property type="protein sequence ID" value="AGH43448.1"/>
    <property type="molecule type" value="Genomic_DNA"/>
</dbReference>
<organism evidence="1 2">
    <name type="scientific">Paraglaciecola psychrophila 170</name>
    <dbReference type="NCBI Taxonomy" id="1129794"/>
    <lineage>
        <taxon>Bacteria</taxon>
        <taxon>Pseudomonadati</taxon>
        <taxon>Pseudomonadota</taxon>
        <taxon>Gammaproteobacteria</taxon>
        <taxon>Alteromonadales</taxon>
        <taxon>Alteromonadaceae</taxon>
        <taxon>Paraglaciecola</taxon>
    </lineage>
</organism>
<reference evidence="1 2" key="1">
    <citation type="journal article" date="2013" name="Genome Announc.">
        <title>Complete Genome Sequence of Glaciecola psychrophila Strain 170T.</title>
        <authorList>
            <person name="Yin J."/>
            <person name="Chen J."/>
            <person name="Liu G."/>
            <person name="Yu Y."/>
            <person name="Song L."/>
            <person name="Wang X."/>
            <person name="Qu X."/>
        </authorList>
    </citation>
    <scope>NUCLEOTIDE SEQUENCE [LARGE SCALE GENOMIC DNA]</scope>
    <source>
        <strain evidence="1 2">170</strain>
    </source>
</reference>
<dbReference type="AlphaFoldDB" id="M4RLG7"/>
<proteinExistence type="predicted"/>